<dbReference type="PROSITE" id="PS50822">
    <property type="entry name" value="PIWI"/>
    <property type="match status" value="1"/>
</dbReference>
<reference evidence="5" key="1">
    <citation type="submission" date="2022-11" db="EMBL/GenBank/DDBJ databases">
        <title>Chromosomal genome sequence assembly and mating type (MAT) locus characterization of the leprose asexual lichenized fungus Lepraria neglecta (Nyl.) Erichsen.</title>
        <authorList>
            <person name="Allen J.L."/>
            <person name="Pfeffer B."/>
        </authorList>
    </citation>
    <scope>NUCLEOTIDE SEQUENCE</scope>
    <source>
        <strain evidence="5">Allen 5258</strain>
    </source>
</reference>
<dbReference type="SMART" id="SM00950">
    <property type="entry name" value="Piwi"/>
    <property type="match status" value="1"/>
</dbReference>
<dbReference type="InterPro" id="IPR003165">
    <property type="entry name" value="Piwi"/>
</dbReference>
<dbReference type="SUPFAM" id="SSF101690">
    <property type="entry name" value="PAZ domain"/>
    <property type="match status" value="1"/>
</dbReference>
<feature type="domain" description="Piwi" evidence="4">
    <location>
        <begin position="556"/>
        <end position="861"/>
    </location>
</feature>
<name>A0AAE0DFX8_9LECA</name>
<evidence type="ECO:0000313" key="5">
    <source>
        <dbReference type="EMBL" id="KAK3168176.1"/>
    </source>
</evidence>
<dbReference type="PANTHER" id="PTHR22891">
    <property type="entry name" value="EUKARYOTIC TRANSLATION INITIATION FACTOR 2C"/>
    <property type="match status" value="1"/>
</dbReference>
<proteinExistence type="inferred from homology"/>
<dbReference type="Gene3D" id="3.40.50.2300">
    <property type="match status" value="1"/>
</dbReference>
<dbReference type="GO" id="GO:0003723">
    <property type="term" value="F:RNA binding"/>
    <property type="evidence" value="ECO:0007669"/>
    <property type="project" value="InterPro"/>
</dbReference>
<dbReference type="CDD" id="cd02846">
    <property type="entry name" value="PAZ_argonaute_like"/>
    <property type="match status" value="1"/>
</dbReference>
<dbReference type="InterPro" id="IPR014811">
    <property type="entry name" value="ArgoL1"/>
</dbReference>
<evidence type="ECO:0000259" key="4">
    <source>
        <dbReference type="PROSITE" id="PS50822"/>
    </source>
</evidence>
<dbReference type="Gene3D" id="3.30.420.10">
    <property type="entry name" value="Ribonuclease H-like superfamily/Ribonuclease H"/>
    <property type="match status" value="1"/>
</dbReference>
<dbReference type="Pfam" id="PF16488">
    <property type="entry name" value="ArgoL2"/>
    <property type="match status" value="1"/>
</dbReference>
<dbReference type="SMART" id="SM00949">
    <property type="entry name" value="PAZ"/>
    <property type="match status" value="1"/>
</dbReference>
<dbReference type="InterPro" id="IPR012337">
    <property type="entry name" value="RNaseH-like_sf"/>
</dbReference>
<feature type="region of interest" description="Disordered" evidence="2">
    <location>
        <begin position="873"/>
        <end position="893"/>
    </location>
</feature>
<dbReference type="EMBL" id="JASNWA010000010">
    <property type="protein sequence ID" value="KAK3168176.1"/>
    <property type="molecule type" value="Genomic_DNA"/>
</dbReference>
<evidence type="ECO:0000313" key="6">
    <source>
        <dbReference type="Proteomes" id="UP001276659"/>
    </source>
</evidence>
<dbReference type="CDD" id="cd04657">
    <property type="entry name" value="Piwi_ago-like"/>
    <property type="match status" value="1"/>
</dbReference>
<dbReference type="PROSITE" id="PS50821">
    <property type="entry name" value="PAZ"/>
    <property type="match status" value="1"/>
</dbReference>
<comment type="similarity">
    <text evidence="1">Belongs to the argonaute family.</text>
</comment>
<evidence type="ECO:0000256" key="1">
    <source>
        <dbReference type="RuleBase" id="RU361178"/>
    </source>
</evidence>
<dbReference type="Pfam" id="PF08699">
    <property type="entry name" value="ArgoL1"/>
    <property type="match status" value="1"/>
</dbReference>
<dbReference type="Gene3D" id="2.170.260.10">
    <property type="entry name" value="paz domain"/>
    <property type="match status" value="1"/>
</dbReference>
<dbReference type="InterPro" id="IPR003100">
    <property type="entry name" value="PAZ_dom"/>
</dbReference>
<keyword evidence="6" id="KW-1185">Reference proteome</keyword>
<dbReference type="InterPro" id="IPR032474">
    <property type="entry name" value="Argonaute_N"/>
</dbReference>
<dbReference type="SUPFAM" id="SSF53098">
    <property type="entry name" value="Ribonuclease H-like"/>
    <property type="match status" value="1"/>
</dbReference>
<dbReference type="SMART" id="SM01163">
    <property type="entry name" value="DUF1785"/>
    <property type="match status" value="1"/>
</dbReference>
<protein>
    <submittedName>
        <fullName evidence="5">Uncharacterized protein</fullName>
    </submittedName>
</protein>
<gene>
    <name evidence="5" type="ORF">OEA41_004622</name>
</gene>
<evidence type="ECO:0000259" key="3">
    <source>
        <dbReference type="PROSITE" id="PS50821"/>
    </source>
</evidence>
<dbReference type="Proteomes" id="UP001276659">
    <property type="component" value="Unassembled WGS sequence"/>
</dbReference>
<comment type="caution">
    <text evidence="5">The sequence shown here is derived from an EMBL/GenBank/DDBJ whole genome shotgun (WGS) entry which is preliminary data.</text>
</comment>
<dbReference type="AlphaFoldDB" id="A0AAE0DFX8"/>
<dbReference type="InterPro" id="IPR032472">
    <property type="entry name" value="ArgoL2"/>
</dbReference>
<feature type="compositionally biased region" description="Basic and acidic residues" evidence="2">
    <location>
        <begin position="873"/>
        <end position="890"/>
    </location>
</feature>
<feature type="domain" description="PAZ" evidence="3">
    <location>
        <begin position="267"/>
        <end position="379"/>
    </location>
</feature>
<dbReference type="InterPro" id="IPR036397">
    <property type="entry name" value="RNaseH_sf"/>
</dbReference>
<accession>A0AAE0DFX8</accession>
<dbReference type="Pfam" id="PF02171">
    <property type="entry name" value="Piwi"/>
    <property type="match status" value="1"/>
</dbReference>
<organism evidence="5 6">
    <name type="scientific">Lepraria neglecta</name>
    <dbReference type="NCBI Taxonomy" id="209136"/>
    <lineage>
        <taxon>Eukaryota</taxon>
        <taxon>Fungi</taxon>
        <taxon>Dikarya</taxon>
        <taxon>Ascomycota</taxon>
        <taxon>Pezizomycotina</taxon>
        <taxon>Lecanoromycetes</taxon>
        <taxon>OSLEUM clade</taxon>
        <taxon>Lecanoromycetidae</taxon>
        <taxon>Lecanorales</taxon>
        <taxon>Lecanorineae</taxon>
        <taxon>Stereocaulaceae</taxon>
        <taxon>Lepraria</taxon>
    </lineage>
</organism>
<dbReference type="Pfam" id="PF16486">
    <property type="entry name" value="ArgoN"/>
    <property type="match status" value="1"/>
</dbReference>
<sequence length="913" mass="102737">MSSNSLDLSSDTPDIEVGLPSNPFVTDLLADNPWREKMPSQSMYRQGFGKAGKAAKIQVNSHAVQTWPQKPVYQYDVLIGSGAEKRGLIKAVWMSKAVQSKLGPGFIFDGNKIGWSPNDFKQELRINVNLDEERGERPRPNHDNIHKVRIVKAKNEKINMATIQAYLDGKIDFDNSVLEAINFLDHLLRETPSKKLINLRRSYFARTGEPQDRSLLGGGIEAMKGVYQSLRMAEGKRLVINVDISNSCFWHETRFDQLAYLISGETDQNRFMASAIARDGGEAPLTRALKRLNKNQFVVRHRGQTNANKTYIVDKISRFDAKSYKFNVKDKATGKEEKMSCFDYFKKKYNVHIDKWQLPLIETTKKGVLFPMELAHMCGGQRYPFKLNETQTANMIKFAVSRPPVRRQGIQKGLELLDWANDPMLKGYGLKIDKEMLKTNARILDPPEVLFAKGSTAKPAYSGRWDLRGKVFLLPNQAPLKSWGICVLSAGGDRRGTVSLDQVEAFKKNFMALYKGHGGRVENPNPPVVGGVADIGEALNKTFQATGNQVQMRPQMLLVILPNRSAEAYNRVKRNCDCRFGVMSQCVQASNVQKNAPQYCSNVLMKFNCKLGGTTSALKSKNVYFTEPTMIIGADVSHAAPGLEQASMAAMTVSLDKTCSRYGAAIESNGHRVEMITSDNVDSMLRPLVDWWMKNVGGGRLPKHVYYFRDGVSEGQYGPLLKNEVADMKRLFADLGQHHPDNNVKMTVVVAEKRHHIRFFPPQGAAADKNGNPLPGTIVDHDVTHPFENDVYLCSHVAIQGTARPTHYHMLMDEANVPSDKFQALLYDHCYQYQRATTPVSLFPAVYYAHLASKRGESHIDMAANKKVQIAEERRRTGREARGQSDEVKSQTEWPKLQPFELKNQMGFGMWYI</sequence>
<dbReference type="InterPro" id="IPR045246">
    <property type="entry name" value="Piwi_ago-like"/>
</dbReference>
<dbReference type="InterPro" id="IPR036085">
    <property type="entry name" value="PAZ_dom_sf"/>
</dbReference>
<dbReference type="Pfam" id="PF02170">
    <property type="entry name" value="PAZ"/>
    <property type="match status" value="1"/>
</dbReference>
<evidence type="ECO:0000256" key="2">
    <source>
        <dbReference type="SAM" id="MobiDB-lite"/>
    </source>
</evidence>